<feature type="transmembrane region" description="Helical" evidence="1">
    <location>
        <begin position="205"/>
        <end position="225"/>
    </location>
</feature>
<feature type="transmembrane region" description="Helical" evidence="1">
    <location>
        <begin position="182"/>
        <end position="199"/>
    </location>
</feature>
<keyword evidence="1" id="KW-0472">Membrane</keyword>
<comment type="caution">
    <text evidence="2">The sequence shown here is derived from an EMBL/GenBank/DDBJ whole genome shotgun (WGS) entry which is preliminary data.</text>
</comment>
<feature type="transmembrane region" description="Helical" evidence="1">
    <location>
        <begin position="159"/>
        <end position="175"/>
    </location>
</feature>
<evidence type="ECO:0000256" key="1">
    <source>
        <dbReference type="SAM" id="Phobius"/>
    </source>
</evidence>
<feature type="transmembrane region" description="Helical" evidence="1">
    <location>
        <begin position="6"/>
        <end position="28"/>
    </location>
</feature>
<sequence>MFLGIIIFIIQIFKQKFVHLKAFILLCITKYFYMNKDKALESVNEIKELMEKSSKFISLSGLAAIMAGIYALVGAYIATQVITPGTYSIVALELMVIIASLVLIAAAVTTCILSYYKSKKTGQKFFSRLTYRALWHFSFPMLTGGVLCISILMHEYYDIMASVMLLFYGLALVNVSKYTYSSIVWLGYAFICLGVVDCFCEGHSLLFWTIGFGVFHILYGILFYLHYERKKS</sequence>
<reference evidence="2 3" key="1">
    <citation type="journal article" date="2020" name="Microbiome">
        <title>Single-cell genomics of uncultured bacteria reveals dietary fiber responders in the mouse gut microbiota.</title>
        <authorList>
            <person name="Chijiiwa R."/>
            <person name="Hosokawa M."/>
            <person name="Kogawa M."/>
            <person name="Nishikawa Y."/>
            <person name="Ide K."/>
            <person name="Sakanashi C."/>
            <person name="Takahashi K."/>
            <person name="Takeyama H."/>
        </authorList>
    </citation>
    <scope>NUCLEOTIDE SEQUENCE [LARGE SCALE GENOMIC DNA]</scope>
    <source>
        <strain evidence="2">IMSAGC_001</strain>
    </source>
</reference>
<feature type="transmembrane region" description="Helical" evidence="1">
    <location>
        <begin position="89"/>
        <end position="113"/>
    </location>
</feature>
<accession>A0A7J0A7A6</accession>
<dbReference type="Proteomes" id="UP000491181">
    <property type="component" value="Unassembled WGS sequence"/>
</dbReference>
<organism evidence="2 3">
    <name type="scientific">Bacteroides acidifaciens</name>
    <dbReference type="NCBI Taxonomy" id="85831"/>
    <lineage>
        <taxon>Bacteria</taxon>
        <taxon>Pseudomonadati</taxon>
        <taxon>Bacteroidota</taxon>
        <taxon>Bacteroidia</taxon>
        <taxon>Bacteroidales</taxon>
        <taxon>Bacteroidaceae</taxon>
        <taxon>Bacteroides</taxon>
    </lineage>
</organism>
<proteinExistence type="predicted"/>
<protein>
    <submittedName>
        <fullName evidence="2">Uncharacterized protein</fullName>
    </submittedName>
</protein>
<name>A0A7J0A7A6_9BACE</name>
<feature type="transmembrane region" description="Helical" evidence="1">
    <location>
        <begin position="56"/>
        <end position="77"/>
    </location>
</feature>
<feature type="transmembrane region" description="Helical" evidence="1">
    <location>
        <begin position="134"/>
        <end position="153"/>
    </location>
</feature>
<evidence type="ECO:0000313" key="2">
    <source>
        <dbReference type="EMBL" id="GFH88265.1"/>
    </source>
</evidence>
<gene>
    <name evidence="2" type="ORF">IMSAGC001_03707</name>
</gene>
<evidence type="ECO:0000313" key="3">
    <source>
        <dbReference type="Proteomes" id="UP000491181"/>
    </source>
</evidence>
<dbReference type="EMBL" id="BLLS01000180">
    <property type="protein sequence ID" value="GFH88265.1"/>
    <property type="molecule type" value="Genomic_DNA"/>
</dbReference>
<keyword evidence="1" id="KW-0812">Transmembrane</keyword>
<dbReference type="AlphaFoldDB" id="A0A7J0A7A6"/>
<keyword evidence="1" id="KW-1133">Transmembrane helix</keyword>